<keyword evidence="2" id="KW-1185">Reference proteome</keyword>
<sequence length="110" mass="11919">MKLSSSFTNCGTLVKYNIRLMQITSFSDETSNGTNISTSTSTIVPTTVAIAISYSPRLWQTADLLALCRHPSARVSQPAAAVTAADIATAYYPSTLPIYLLTFLTLRLCH</sequence>
<proteinExistence type="predicted"/>
<comment type="caution">
    <text evidence="1">The sequence shown here is derived from an EMBL/GenBank/DDBJ whole genome shotgun (WGS) entry which is preliminary data.</text>
</comment>
<dbReference type="EMBL" id="JAUDFV010000020">
    <property type="protein sequence ID" value="KAL2740505.1"/>
    <property type="molecule type" value="Genomic_DNA"/>
</dbReference>
<dbReference type="AlphaFoldDB" id="A0ABD2C639"/>
<dbReference type="Proteomes" id="UP001607302">
    <property type="component" value="Unassembled WGS sequence"/>
</dbReference>
<evidence type="ECO:0000313" key="1">
    <source>
        <dbReference type="EMBL" id="KAL2740505.1"/>
    </source>
</evidence>
<name>A0ABD2C639_VESSQ</name>
<protein>
    <submittedName>
        <fullName evidence="1">Uncharacterized protein</fullName>
    </submittedName>
</protein>
<reference evidence="1 2" key="1">
    <citation type="journal article" date="2024" name="Ann. Entomol. Soc. Am.">
        <title>Genomic analyses of the southern and eastern yellowjacket wasps (Hymenoptera: Vespidae) reveal evolutionary signatures of social life.</title>
        <authorList>
            <person name="Catto M.A."/>
            <person name="Caine P.B."/>
            <person name="Orr S.E."/>
            <person name="Hunt B.G."/>
            <person name="Goodisman M.A.D."/>
        </authorList>
    </citation>
    <scope>NUCLEOTIDE SEQUENCE [LARGE SCALE GENOMIC DNA]</scope>
    <source>
        <strain evidence="1">233</strain>
        <tissue evidence="1">Head and thorax</tissue>
    </source>
</reference>
<gene>
    <name evidence="1" type="ORF">V1478_000646</name>
</gene>
<accession>A0ABD2C639</accession>
<evidence type="ECO:0000313" key="2">
    <source>
        <dbReference type="Proteomes" id="UP001607302"/>
    </source>
</evidence>
<organism evidence="1 2">
    <name type="scientific">Vespula squamosa</name>
    <name type="common">Southern yellow jacket</name>
    <name type="synonym">Wasp</name>
    <dbReference type="NCBI Taxonomy" id="30214"/>
    <lineage>
        <taxon>Eukaryota</taxon>
        <taxon>Metazoa</taxon>
        <taxon>Ecdysozoa</taxon>
        <taxon>Arthropoda</taxon>
        <taxon>Hexapoda</taxon>
        <taxon>Insecta</taxon>
        <taxon>Pterygota</taxon>
        <taxon>Neoptera</taxon>
        <taxon>Endopterygota</taxon>
        <taxon>Hymenoptera</taxon>
        <taxon>Apocrita</taxon>
        <taxon>Aculeata</taxon>
        <taxon>Vespoidea</taxon>
        <taxon>Vespidae</taxon>
        <taxon>Vespinae</taxon>
        <taxon>Vespula</taxon>
    </lineage>
</organism>